<feature type="compositionally biased region" description="Polar residues" evidence="1">
    <location>
        <begin position="205"/>
        <end position="216"/>
    </location>
</feature>
<accession>Q4UGY8</accession>
<feature type="compositionally biased region" description="Basic and acidic residues" evidence="1">
    <location>
        <begin position="62"/>
        <end position="142"/>
    </location>
</feature>
<feature type="region of interest" description="Disordered" evidence="1">
    <location>
        <begin position="62"/>
        <end position="229"/>
    </location>
</feature>
<dbReference type="eggNOG" id="ENOG502SBKA">
    <property type="taxonomic scope" value="Eukaryota"/>
</dbReference>
<reference evidence="2 3" key="1">
    <citation type="journal article" date="2005" name="Science">
        <title>Genome of the host-cell transforming parasite Theileria annulata compared with T. parva.</title>
        <authorList>
            <person name="Pain A."/>
            <person name="Renauld H."/>
            <person name="Berriman M."/>
            <person name="Murphy L."/>
            <person name="Yeats C.A."/>
            <person name="Weir W."/>
            <person name="Kerhornou A."/>
            <person name="Aslett M."/>
            <person name="Bishop R."/>
            <person name="Bouchier C."/>
            <person name="Cochet M."/>
            <person name="Coulson R.M.R."/>
            <person name="Cronin A."/>
            <person name="de Villiers E.P."/>
            <person name="Fraser A."/>
            <person name="Fosker N."/>
            <person name="Gardner M."/>
            <person name="Goble A."/>
            <person name="Griffiths-Jones S."/>
            <person name="Harris D.E."/>
            <person name="Katzer F."/>
            <person name="Larke N."/>
            <person name="Lord A."/>
            <person name="Maser P."/>
            <person name="McKellar S."/>
            <person name="Mooney P."/>
            <person name="Morton F."/>
            <person name="Nene V."/>
            <person name="O'Neil S."/>
            <person name="Price C."/>
            <person name="Quail M.A."/>
            <person name="Rabbinowitsch E."/>
            <person name="Rawlings N.D."/>
            <person name="Rutter S."/>
            <person name="Saunders D."/>
            <person name="Seeger K."/>
            <person name="Shah T."/>
            <person name="Squares R."/>
            <person name="Squares S."/>
            <person name="Tivey A."/>
            <person name="Walker A.R."/>
            <person name="Woodward J."/>
            <person name="Dobbelaere D.A.E."/>
            <person name="Langsley G."/>
            <person name="Rajandream M.A."/>
            <person name="McKeever D."/>
            <person name="Shiels B."/>
            <person name="Tait A."/>
            <person name="Barrell B.G."/>
            <person name="Hall N."/>
        </authorList>
    </citation>
    <scope>NUCLEOTIDE SEQUENCE [LARGE SCALE GENOMIC DNA]</scope>
    <source>
        <strain evidence="3">Ankara</strain>
    </source>
</reference>
<feature type="compositionally biased region" description="Basic and acidic residues" evidence="1">
    <location>
        <begin position="7"/>
        <end position="17"/>
    </location>
</feature>
<dbReference type="RefSeq" id="XP_954328.1">
    <property type="nucleotide sequence ID" value="XM_949235.1"/>
</dbReference>
<dbReference type="KEGG" id="tan:TA20835"/>
<dbReference type="STRING" id="5874.Q4UGY8"/>
<name>Q4UGY8_THEAN</name>
<feature type="compositionally biased region" description="Pro residues" evidence="1">
    <location>
        <begin position="194"/>
        <end position="203"/>
    </location>
</feature>
<dbReference type="EMBL" id="CR940347">
    <property type="protein sequence ID" value="CAI73651.1"/>
    <property type="molecule type" value="Genomic_DNA"/>
</dbReference>
<feature type="compositionally biased region" description="Low complexity" evidence="1">
    <location>
        <begin position="536"/>
        <end position="556"/>
    </location>
</feature>
<dbReference type="GeneID" id="3863582"/>
<dbReference type="OMA" id="HLKRDNY"/>
<protein>
    <submittedName>
        <fullName evidence="2">Uncharacterized protein</fullName>
    </submittedName>
</protein>
<feature type="compositionally biased region" description="Basic and acidic residues" evidence="1">
    <location>
        <begin position="154"/>
        <end position="171"/>
    </location>
</feature>
<feature type="region of interest" description="Disordered" evidence="1">
    <location>
        <begin position="532"/>
        <end position="556"/>
    </location>
</feature>
<dbReference type="OrthoDB" id="361918at2759"/>
<gene>
    <name evidence="2" type="ORF">TA20835</name>
</gene>
<dbReference type="VEuPathDB" id="PiroplasmaDB:TA20835"/>
<evidence type="ECO:0000313" key="2">
    <source>
        <dbReference type="EMBL" id="CAI73651.1"/>
    </source>
</evidence>
<keyword evidence="3" id="KW-1185">Reference proteome</keyword>
<dbReference type="InParanoid" id="Q4UGY8"/>
<feature type="region of interest" description="Disordered" evidence="1">
    <location>
        <begin position="1"/>
        <end position="46"/>
    </location>
</feature>
<proteinExistence type="predicted"/>
<organism evidence="2 3">
    <name type="scientific">Theileria annulata</name>
    <dbReference type="NCBI Taxonomy" id="5874"/>
    <lineage>
        <taxon>Eukaryota</taxon>
        <taxon>Sar</taxon>
        <taxon>Alveolata</taxon>
        <taxon>Apicomplexa</taxon>
        <taxon>Aconoidasida</taxon>
        <taxon>Piroplasmida</taxon>
        <taxon>Theileriidae</taxon>
        <taxon>Theileria</taxon>
    </lineage>
</organism>
<dbReference type="AlphaFoldDB" id="Q4UGY8"/>
<evidence type="ECO:0000256" key="1">
    <source>
        <dbReference type="SAM" id="MobiDB-lite"/>
    </source>
</evidence>
<dbReference type="Proteomes" id="UP000001950">
    <property type="component" value="Chromosome 1"/>
</dbReference>
<evidence type="ECO:0000313" key="3">
    <source>
        <dbReference type="Proteomes" id="UP000001950"/>
    </source>
</evidence>
<feature type="compositionally biased region" description="Basic and acidic residues" evidence="1">
    <location>
        <begin position="219"/>
        <end position="229"/>
    </location>
</feature>
<sequence length="679" mass="78333">MWRSPNRRIDEDRRINESKTSQSNKFPYKPSDNNPRTRDYNDSNYSHNLNFNFNTKHYNSDKHLKRDNYNNKSDNYSKLDNYNKSDNYSKLDNYNKSDNYNKLDNYNEKHLKRDNYGKLDNYKRDGYKSEKRRYYQDHESSRKKSHKYSSHSHSSREKKSEVGASKRHESIVNEEINSPRTPLSEIRSPSKKFSPPPLPPFEPPTNTRNLNDSKFQNKPKPEKTDKQEKNETVITFVQYYENKMNEGKYKEFGPDPRLTDQLYGSKLVTKFEIPVLNTSGSLDNTLDSPTFSLNVKYDSVYTFYQFFKTPLERINDSLLSPRPKINDEWWLKGSLVLMLIGIPRNWTANQVLSHLISSHYKLTNSQQILCDEYESDSEGDDVSRLELKSTFKKDCKSLGIKKFFFLFGNPSNAVNEIPSHFPASPNVEETKKSVSNDVQEGKKFIPNDVPEGMGLIVFETEDQALKFWSILGTALIQAYPSTMRLCPDPSGWRIYSEAIAYTFTHELLNAPPTVNRVKNDTIDLLSVLTTNPSPPYSSNSPVSSSNNPNTVSNPGNNAKSRGMLIYVCAYIYNQDEANMVAKSLGEFGVKCMYHKPSKIMSLQFPDEKTFQNLSFGHKLFTTPTGSRVQCCFLRYKGKALPILKRANLEHLSNMYDPKKNAQLKPLKFKPPSQGILNLD</sequence>